<dbReference type="EMBL" id="NDYL01000002">
    <property type="protein sequence ID" value="OXB91848.1"/>
    <property type="molecule type" value="Genomic_DNA"/>
</dbReference>
<keyword evidence="4" id="KW-0238">DNA-binding</keyword>
<evidence type="ECO:0000256" key="1">
    <source>
        <dbReference type="ARBA" id="ARBA00008761"/>
    </source>
</evidence>
<gene>
    <name evidence="8" type="ORF">B9L23_11115</name>
</gene>
<evidence type="ECO:0000313" key="9">
    <source>
        <dbReference type="Proteomes" id="UP000198394"/>
    </source>
</evidence>
<proteinExistence type="inferred from homology"/>
<accession>A0A226QIY7</accession>
<comment type="caution">
    <text evidence="8">The sequence shown here is derived from an EMBL/GenBank/DDBJ whole genome shotgun (WGS) entry which is preliminary data.</text>
</comment>
<dbReference type="NCBIfam" id="NF040570">
    <property type="entry name" value="guided_TnpB"/>
    <property type="match status" value="1"/>
</dbReference>
<dbReference type="Pfam" id="PF07282">
    <property type="entry name" value="Cas12f1-like_TNB"/>
    <property type="match status" value="1"/>
</dbReference>
<dbReference type="AlphaFoldDB" id="A0A226QIY7"/>
<dbReference type="PANTHER" id="PTHR30405">
    <property type="entry name" value="TRANSPOSASE"/>
    <property type="match status" value="1"/>
</dbReference>
<dbReference type="InterPro" id="IPR001959">
    <property type="entry name" value="Transposase"/>
</dbReference>
<evidence type="ECO:0000259" key="7">
    <source>
        <dbReference type="Pfam" id="PF07282"/>
    </source>
</evidence>
<feature type="domain" description="Probable transposase IS891/IS1136/IS1341" evidence="6">
    <location>
        <begin position="155"/>
        <end position="257"/>
    </location>
</feature>
<dbReference type="GO" id="GO:0006310">
    <property type="term" value="P:DNA recombination"/>
    <property type="evidence" value="ECO:0007669"/>
    <property type="project" value="UniProtKB-KW"/>
</dbReference>
<name>A0A226QIY7_9BACL</name>
<dbReference type="GO" id="GO:0032196">
    <property type="term" value="P:transposition"/>
    <property type="evidence" value="ECO:0007669"/>
    <property type="project" value="UniProtKB-KW"/>
</dbReference>
<dbReference type="InterPro" id="IPR051399">
    <property type="entry name" value="RNA-guided_DNA_endo/Transpos"/>
</dbReference>
<comment type="similarity">
    <text evidence="2">In the N-terminal section; belongs to the transposase 2 family.</text>
</comment>
<dbReference type="RefSeq" id="WP_089097668.1">
    <property type="nucleotide sequence ID" value="NZ_NDYL01000002.1"/>
</dbReference>
<evidence type="ECO:0000256" key="3">
    <source>
        <dbReference type="ARBA" id="ARBA00022578"/>
    </source>
</evidence>
<dbReference type="InterPro" id="IPR010095">
    <property type="entry name" value="Cas12f1-like_TNB"/>
</dbReference>
<evidence type="ECO:0000256" key="5">
    <source>
        <dbReference type="ARBA" id="ARBA00023172"/>
    </source>
</evidence>
<dbReference type="PANTHER" id="PTHR30405:SF11">
    <property type="entry name" value="RNA-GUIDED DNA ENDONUCLEASE RV2885C-RELATED"/>
    <property type="match status" value="1"/>
</dbReference>
<evidence type="ECO:0000313" key="8">
    <source>
        <dbReference type="EMBL" id="OXB91848.1"/>
    </source>
</evidence>
<dbReference type="NCBIfam" id="TIGR01766">
    <property type="entry name" value="IS200/IS605 family accessory protein TnpB-like domain"/>
    <property type="match status" value="1"/>
</dbReference>
<evidence type="ECO:0000256" key="2">
    <source>
        <dbReference type="ARBA" id="ARBA00011044"/>
    </source>
</evidence>
<feature type="domain" description="Cas12f1-like TNB" evidence="7">
    <location>
        <begin position="276"/>
        <end position="338"/>
    </location>
</feature>
<reference evidence="8 9" key="1">
    <citation type="submission" date="2017-04" db="EMBL/GenBank/DDBJ databases">
        <title>The genome sequence of Parageobacillus galactosidasius DSM 18751.</title>
        <authorList>
            <person name="Ramaloko W.T."/>
            <person name="Koen N."/>
            <person name="Polliack S."/>
            <person name="Aliyu H."/>
            <person name="Lebre P."/>
            <person name="Mohr T."/>
            <person name="Oswald F."/>
            <person name="Zwick M."/>
            <person name="Neumann A."/>
            <person name="Syldatk C."/>
            <person name="Cowan D."/>
            <person name="De Maayer P."/>
        </authorList>
    </citation>
    <scope>NUCLEOTIDE SEQUENCE [LARGE SCALE GENOMIC DNA]</scope>
    <source>
        <strain evidence="8 9">DSM 18751</strain>
    </source>
</reference>
<sequence>MQALTIKIRFFPDNPELLRQLSREYIHTVNALTEQAEKEGSFPKVTTKDVDAHLPSAVLNQAIRDAKSVSKKMKKEGKRPILKKPVYFVNNQNYTIGEQMIAFPIMLDGKTRKTRFRAMVTERDKNLIQHAKLGLMRIVEKRGKWYAQVSLGIPVTEKKKEKVMGVDLGLKVPAVAVTSNGKTRFFGNGRQNKYIRRKYQQRRRKLGKLKKLSAIRKMNNKEQRIMKDINHKISRQIVNMAIKEDVSVIKLEKLTNIRQTARTSRKNEKHLHTWSFYQLSRFIEYKAKLAGISVVYVDPKYTSQHCPQCGTKNKVRDRKYVCGCGYVAHRDRVGAWNIMKAPVADGVA</sequence>
<evidence type="ECO:0000259" key="6">
    <source>
        <dbReference type="Pfam" id="PF01385"/>
    </source>
</evidence>
<dbReference type="GO" id="GO:0003677">
    <property type="term" value="F:DNA binding"/>
    <property type="evidence" value="ECO:0007669"/>
    <property type="project" value="UniProtKB-KW"/>
</dbReference>
<comment type="similarity">
    <text evidence="1">In the C-terminal section; belongs to the transposase 35 family.</text>
</comment>
<evidence type="ECO:0000256" key="4">
    <source>
        <dbReference type="ARBA" id="ARBA00023125"/>
    </source>
</evidence>
<organism evidence="8 9">
    <name type="scientific">Parageobacillus galactosidasius</name>
    <dbReference type="NCBI Taxonomy" id="883812"/>
    <lineage>
        <taxon>Bacteria</taxon>
        <taxon>Bacillati</taxon>
        <taxon>Bacillota</taxon>
        <taxon>Bacilli</taxon>
        <taxon>Bacillales</taxon>
        <taxon>Anoxybacillaceae</taxon>
        <taxon>Parageobacillus</taxon>
    </lineage>
</organism>
<keyword evidence="3" id="KW-0815">Transposition</keyword>
<keyword evidence="5" id="KW-0233">DNA recombination</keyword>
<protein>
    <submittedName>
        <fullName evidence="8">Transposase</fullName>
    </submittedName>
</protein>
<keyword evidence="9" id="KW-1185">Reference proteome</keyword>
<dbReference type="Proteomes" id="UP000198394">
    <property type="component" value="Unassembled WGS sequence"/>
</dbReference>
<dbReference type="Pfam" id="PF01385">
    <property type="entry name" value="OrfB_IS605"/>
    <property type="match status" value="1"/>
</dbReference>